<name>A0A8T2E001_9BRAS</name>
<evidence type="ECO:0000313" key="2">
    <source>
        <dbReference type="Proteomes" id="UP000694240"/>
    </source>
</evidence>
<reference evidence="1 2" key="1">
    <citation type="submission" date="2020-12" db="EMBL/GenBank/DDBJ databases">
        <title>Concerted genomic and epigenomic changes stabilize Arabidopsis allopolyploids.</title>
        <authorList>
            <person name="Chen Z."/>
        </authorList>
    </citation>
    <scope>NUCLEOTIDE SEQUENCE [LARGE SCALE GENOMIC DNA]</scope>
    <source>
        <strain evidence="1">Allo738</strain>
        <tissue evidence="1">Leaf</tissue>
    </source>
</reference>
<dbReference type="Proteomes" id="UP000694240">
    <property type="component" value="Chromosome 4"/>
</dbReference>
<evidence type="ECO:0000313" key="1">
    <source>
        <dbReference type="EMBL" id="KAG7615184.1"/>
    </source>
</evidence>
<accession>A0A8T2E001</accession>
<protein>
    <submittedName>
        <fullName evidence="1">Uncharacterized protein</fullName>
    </submittedName>
</protein>
<keyword evidence="2" id="KW-1185">Reference proteome</keyword>
<sequence>MYDCIYVCMYMHALCSKIQDVDRDHAIKEFKENIVKVFENII</sequence>
<dbReference type="AlphaFoldDB" id="A0A8T2E001"/>
<proteinExistence type="predicted"/>
<gene>
    <name evidence="1" type="ORF">ISN45_At04g006160</name>
</gene>
<organism evidence="1 2">
    <name type="scientific">Arabidopsis thaliana x Arabidopsis arenosa</name>
    <dbReference type="NCBI Taxonomy" id="1240361"/>
    <lineage>
        <taxon>Eukaryota</taxon>
        <taxon>Viridiplantae</taxon>
        <taxon>Streptophyta</taxon>
        <taxon>Embryophyta</taxon>
        <taxon>Tracheophyta</taxon>
        <taxon>Spermatophyta</taxon>
        <taxon>Magnoliopsida</taxon>
        <taxon>eudicotyledons</taxon>
        <taxon>Gunneridae</taxon>
        <taxon>Pentapetalae</taxon>
        <taxon>rosids</taxon>
        <taxon>malvids</taxon>
        <taxon>Brassicales</taxon>
        <taxon>Brassicaceae</taxon>
        <taxon>Camelineae</taxon>
        <taxon>Arabidopsis</taxon>
    </lineage>
</organism>
<dbReference type="EMBL" id="JAEFBK010000004">
    <property type="protein sequence ID" value="KAG7615184.1"/>
    <property type="molecule type" value="Genomic_DNA"/>
</dbReference>
<comment type="caution">
    <text evidence="1">The sequence shown here is derived from an EMBL/GenBank/DDBJ whole genome shotgun (WGS) entry which is preliminary data.</text>
</comment>